<organism evidence="1 2">
    <name type="scientific">Chelatococcus reniformis</name>
    <dbReference type="NCBI Taxonomy" id="1494448"/>
    <lineage>
        <taxon>Bacteria</taxon>
        <taxon>Pseudomonadati</taxon>
        <taxon>Pseudomonadota</taxon>
        <taxon>Alphaproteobacteria</taxon>
        <taxon>Hyphomicrobiales</taxon>
        <taxon>Chelatococcaceae</taxon>
        <taxon>Chelatococcus</taxon>
    </lineage>
</organism>
<dbReference type="InterPro" id="IPR047324">
    <property type="entry name" value="LbH_gamma_CA-like"/>
</dbReference>
<dbReference type="InterPro" id="IPR050484">
    <property type="entry name" value="Transf_Hexapept/Carb_Anhydrase"/>
</dbReference>
<sequence length="176" mass="18518">MTVYALDNHSPQLPQDGLFWIAPGAHMMGNVRLGHEASVWFGAVIRGDNDLIDIGSRSNIQDLAMLHTDPGAPITIGEDCTIGHTAILHGCTIGPGSLIGMGATVLNRARIGAGSIVGANSLIAEGKTFPDNSLILGSPARVVRTLSDEEVARTRASSAHYVSNWKRFVAGLRPVG</sequence>
<name>A0A916XGH5_9HYPH</name>
<dbReference type="Pfam" id="PF00132">
    <property type="entry name" value="Hexapep"/>
    <property type="match status" value="1"/>
</dbReference>
<dbReference type="CDD" id="cd04645">
    <property type="entry name" value="LbH_gamma_CA_like"/>
    <property type="match status" value="1"/>
</dbReference>
<keyword evidence="2" id="KW-1185">Reference proteome</keyword>
<proteinExistence type="predicted"/>
<dbReference type="EMBL" id="BMGG01000005">
    <property type="protein sequence ID" value="GGC71621.1"/>
    <property type="molecule type" value="Genomic_DNA"/>
</dbReference>
<comment type="caution">
    <text evidence="1">The sequence shown here is derived from an EMBL/GenBank/DDBJ whole genome shotgun (WGS) entry which is preliminary data.</text>
</comment>
<dbReference type="SUPFAM" id="SSF51161">
    <property type="entry name" value="Trimeric LpxA-like enzymes"/>
    <property type="match status" value="1"/>
</dbReference>
<reference evidence="1" key="1">
    <citation type="journal article" date="2014" name="Int. J. Syst. Evol. Microbiol.">
        <title>Complete genome sequence of Corynebacterium casei LMG S-19264T (=DSM 44701T), isolated from a smear-ripened cheese.</title>
        <authorList>
            <consortium name="US DOE Joint Genome Institute (JGI-PGF)"/>
            <person name="Walter F."/>
            <person name="Albersmeier A."/>
            <person name="Kalinowski J."/>
            <person name="Ruckert C."/>
        </authorList>
    </citation>
    <scope>NUCLEOTIDE SEQUENCE</scope>
    <source>
        <strain evidence="1">CGMCC 1.12919</strain>
    </source>
</reference>
<dbReference type="PANTHER" id="PTHR13061">
    <property type="entry name" value="DYNACTIN SUBUNIT P25"/>
    <property type="match status" value="1"/>
</dbReference>
<dbReference type="InterPro" id="IPR001451">
    <property type="entry name" value="Hexapep"/>
</dbReference>
<dbReference type="InterPro" id="IPR011004">
    <property type="entry name" value="Trimer_LpxA-like_sf"/>
</dbReference>
<dbReference type="PANTHER" id="PTHR13061:SF29">
    <property type="entry name" value="GAMMA CARBONIC ANHYDRASE-LIKE 1, MITOCHONDRIAL-RELATED"/>
    <property type="match status" value="1"/>
</dbReference>
<dbReference type="Gene3D" id="2.160.10.10">
    <property type="entry name" value="Hexapeptide repeat proteins"/>
    <property type="match status" value="1"/>
</dbReference>
<reference evidence="1" key="2">
    <citation type="submission" date="2020-09" db="EMBL/GenBank/DDBJ databases">
        <authorList>
            <person name="Sun Q."/>
            <person name="Zhou Y."/>
        </authorList>
    </citation>
    <scope>NUCLEOTIDE SEQUENCE</scope>
    <source>
        <strain evidence="1">CGMCC 1.12919</strain>
    </source>
</reference>
<dbReference type="RefSeq" id="WP_188610221.1">
    <property type="nucleotide sequence ID" value="NZ_BMGG01000005.1"/>
</dbReference>
<protein>
    <submittedName>
        <fullName evidence="1">Gamma carbonic anhydrase family protein</fullName>
    </submittedName>
</protein>
<evidence type="ECO:0000313" key="2">
    <source>
        <dbReference type="Proteomes" id="UP000637002"/>
    </source>
</evidence>
<dbReference type="AlphaFoldDB" id="A0A916XGH5"/>
<accession>A0A916XGH5</accession>
<gene>
    <name evidence="1" type="ORF">GCM10010994_32630</name>
</gene>
<dbReference type="Proteomes" id="UP000637002">
    <property type="component" value="Unassembled WGS sequence"/>
</dbReference>
<evidence type="ECO:0000313" key="1">
    <source>
        <dbReference type="EMBL" id="GGC71621.1"/>
    </source>
</evidence>